<dbReference type="PANTHER" id="PTHR13479">
    <property type="entry name" value="30S RIBOSOMAL PROTEIN S18"/>
    <property type="match status" value="1"/>
</dbReference>
<dbReference type="PANTHER" id="PTHR13479:SF40">
    <property type="entry name" value="SMALL RIBOSOMAL SUBUNIT PROTEIN BS18M"/>
    <property type="match status" value="1"/>
</dbReference>
<dbReference type="Gene3D" id="4.10.640.10">
    <property type="entry name" value="Ribosomal protein S18"/>
    <property type="match status" value="1"/>
</dbReference>
<dbReference type="SUPFAM" id="SSF46911">
    <property type="entry name" value="Ribosomal protein S18"/>
    <property type="match status" value="1"/>
</dbReference>
<evidence type="ECO:0000313" key="6">
    <source>
        <dbReference type="Proteomes" id="UP001217918"/>
    </source>
</evidence>
<keyword evidence="3" id="KW-0687">Ribonucleoprotein</keyword>
<dbReference type="InterPro" id="IPR001648">
    <property type="entry name" value="Ribosomal_bS18"/>
</dbReference>
<evidence type="ECO:0000256" key="3">
    <source>
        <dbReference type="ARBA" id="ARBA00023274"/>
    </source>
</evidence>
<sequence>MSIRPSLSVAFRCSRQLSAQQQHAGISTTCPRGLLKDIASNRAVSARQTSRNRLPRGSTDRLQELYRETFQGTSQKQAVKKETLDDLTASATSQAYMRQMWRRFLPGEVYAPRDLSAWELDRYRLKRPAQQDVLDMLGLNPVDNYRNFSMISEFMSPHGRILHSTETGLRPVNQRKMAKAIRRAIGLGIHPSVHRHPELIKQAGRPPT</sequence>
<dbReference type="GO" id="GO:0070181">
    <property type="term" value="F:small ribosomal subunit rRNA binding"/>
    <property type="evidence" value="ECO:0007669"/>
    <property type="project" value="TreeGrafter"/>
</dbReference>
<protein>
    <recommendedName>
        <fullName evidence="4">Small ribosomal subunit protein bS18m</fullName>
    </recommendedName>
</protein>
<comment type="similarity">
    <text evidence="1">Belongs to the bacterial ribosomal protein bS18 family.</text>
</comment>
<dbReference type="AlphaFoldDB" id="A0AAD9I1Z2"/>
<accession>A0AAD9I1Z2</accession>
<dbReference type="EMBL" id="JAQQPM010000003">
    <property type="protein sequence ID" value="KAK2069566.1"/>
    <property type="molecule type" value="Genomic_DNA"/>
</dbReference>
<comment type="caution">
    <text evidence="5">The sequence shown here is derived from an EMBL/GenBank/DDBJ whole genome shotgun (WGS) entry which is preliminary data.</text>
</comment>
<dbReference type="GO" id="GO:0005763">
    <property type="term" value="C:mitochondrial small ribosomal subunit"/>
    <property type="evidence" value="ECO:0007669"/>
    <property type="project" value="TreeGrafter"/>
</dbReference>
<evidence type="ECO:0000256" key="1">
    <source>
        <dbReference type="ARBA" id="ARBA00005589"/>
    </source>
</evidence>
<gene>
    <name evidence="5" type="ORF">P8C59_004130</name>
</gene>
<dbReference type="GO" id="GO:0003735">
    <property type="term" value="F:structural constituent of ribosome"/>
    <property type="evidence" value="ECO:0007669"/>
    <property type="project" value="InterPro"/>
</dbReference>
<keyword evidence="6" id="KW-1185">Reference proteome</keyword>
<evidence type="ECO:0000256" key="2">
    <source>
        <dbReference type="ARBA" id="ARBA00022980"/>
    </source>
</evidence>
<organism evidence="5 6">
    <name type="scientific">Phyllachora maydis</name>
    <dbReference type="NCBI Taxonomy" id="1825666"/>
    <lineage>
        <taxon>Eukaryota</taxon>
        <taxon>Fungi</taxon>
        <taxon>Dikarya</taxon>
        <taxon>Ascomycota</taxon>
        <taxon>Pezizomycotina</taxon>
        <taxon>Sordariomycetes</taxon>
        <taxon>Sordariomycetidae</taxon>
        <taxon>Phyllachorales</taxon>
        <taxon>Phyllachoraceae</taxon>
        <taxon>Phyllachora</taxon>
    </lineage>
</organism>
<dbReference type="Proteomes" id="UP001217918">
    <property type="component" value="Unassembled WGS sequence"/>
</dbReference>
<dbReference type="FunFam" id="4.10.640.10:FF:000013">
    <property type="entry name" value="37S ribosomal protein S18"/>
    <property type="match status" value="1"/>
</dbReference>
<evidence type="ECO:0000256" key="4">
    <source>
        <dbReference type="ARBA" id="ARBA00035264"/>
    </source>
</evidence>
<proteinExistence type="inferred from homology"/>
<dbReference type="Pfam" id="PF01084">
    <property type="entry name" value="Ribosomal_S18"/>
    <property type="match status" value="1"/>
</dbReference>
<dbReference type="GO" id="GO:0032543">
    <property type="term" value="P:mitochondrial translation"/>
    <property type="evidence" value="ECO:0007669"/>
    <property type="project" value="TreeGrafter"/>
</dbReference>
<name>A0AAD9I1Z2_9PEZI</name>
<evidence type="ECO:0000313" key="5">
    <source>
        <dbReference type="EMBL" id="KAK2069566.1"/>
    </source>
</evidence>
<reference evidence="5" key="1">
    <citation type="journal article" date="2023" name="Mol. Plant Microbe Interact.">
        <title>Elucidating the Obligate Nature and Biological Capacity of an Invasive Fungal Corn Pathogen.</title>
        <authorList>
            <person name="MacCready J.S."/>
            <person name="Roggenkamp E.M."/>
            <person name="Gdanetz K."/>
            <person name="Chilvers M.I."/>
        </authorList>
    </citation>
    <scope>NUCLEOTIDE SEQUENCE</scope>
    <source>
        <strain evidence="5">PM02</strain>
    </source>
</reference>
<dbReference type="InterPro" id="IPR036870">
    <property type="entry name" value="Ribosomal_bS18_sf"/>
</dbReference>
<keyword evidence="2" id="KW-0689">Ribosomal protein</keyword>